<accession>A0ACC3YLY1</accession>
<comment type="caution">
    <text evidence="1">The sequence shown here is derived from an EMBL/GenBank/DDBJ whole genome shotgun (WGS) entry which is preliminary data.</text>
</comment>
<gene>
    <name evidence="1" type="ORF">CTRU02_211810</name>
</gene>
<protein>
    <submittedName>
        <fullName evidence="1">Uncharacterized protein</fullName>
    </submittedName>
</protein>
<organism evidence="1 2">
    <name type="scientific">Colletotrichum truncatum</name>
    <name type="common">Anthracnose fungus</name>
    <name type="synonym">Colletotrichum capsici</name>
    <dbReference type="NCBI Taxonomy" id="5467"/>
    <lineage>
        <taxon>Eukaryota</taxon>
        <taxon>Fungi</taxon>
        <taxon>Dikarya</taxon>
        <taxon>Ascomycota</taxon>
        <taxon>Pezizomycotina</taxon>
        <taxon>Sordariomycetes</taxon>
        <taxon>Hypocreomycetidae</taxon>
        <taxon>Glomerellales</taxon>
        <taxon>Glomerellaceae</taxon>
        <taxon>Colletotrichum</taxon>
        <taxon>Colletotrichum truncatum species complex</taxon>
    </lineage>
</organism>
<evidence type="ECO:0000313" key="1">
    <source>
        <dbReference type="EMBL" id="KAL0932847.1"/>
    </source>
</evidence>
<dbReference type="EMBL" id="VUJX02000008">
    <property type="protein sequence ID" value="KAL0932847.1"/>
    <property type="molecule type" value="Genomic_DNA"/>
</dbReference>
<name>A0ACC3YLY1_COLTU</name>
<dbReference type="Proteomes" id="UP000805649">
    <property type="component" value="Unassembled WGS sequence"/>
</dbReference>
<keyword evidence="2" id="KW-1185">Reference proteome</keyword>
<proteinExistence type="predicted"/>
<reference evidence="1 2" key="1">
    <citation type="journal article" date="2020" name="Phytopathology">
        <title>Genome Sequence Resources of Colletotrichum truncatum, C. plurivorum, C. musicola, and C. sojae: Four Species Pathogenic to Soybean (Glycine max).</title>
        <authorList>
            <person name="Rogerio F."/>
            <person name="Boufleur T.R."/>
            <person name="Ciampi-Guillardi M."/>
            <person name="Sukno S.A."/>
            <person name="Thon M.R."/>
            <person name="Massola Junior N.S."/>
            <person name="Baroncelli R."/>
        </authorList>
    </citation>
    <scope>NUCLEOTIDE SEQUENCE [LARGE SCALE GENOMIC DNA]</scope>
    <source>
        <strain evidence="1 2">CMES1059</strain>
    </source>
</reference>
<evidence type="ECO:0000313" key="2">
    <source>
        <dbReference type="Proteomes" id="UP000805649"/>
    </source>
</evidence>
<sequence>MRFQSLTAAAQALLPLQALAAAVPASTTPEVISEKTLDSGVILRVYAPLNSTTQVDADADAEPEQTIEKRDYCGESGQSFGTNDAATLSAQLQKIGPNDMTYVGHHQTVTFQWGSAKICIYNAYWSQNTHVSNWEAGWVTGYIKNKCCSGNMCGGGTAVAHGDSGLALTCQLMNSGTACPVY</sequence>